<dbReference type="PANTHER" id="PTHR22683:SF41">
    <property type="entry name" value="DNA TRANSLOCASE FTSK"/>
    <property type="match status" value="1"/>
</dbReference>
<dbReference type="Pfam" id="PF09397">
    <property type="entry name" value="FtsK_gamma"/>
    <property type="match status" value="1"/>
</dbReference>
<dbReference type="InterPro" id="IPR036390">
    <property type="entry name" value="WH_DNA-bd_sf"/>
</dbReference>
<organism evidence="4 5">
    <name type="scientific">Alloyangia pacifica</name>
    <dbReference type="NCBI Taxonomy" id="311180"/>
    <lineage>
        <taxon>Bacteria</taxon>
        <taxon>Pseudomonadati</taxon>
        <taxon>Pseudomonadota</taxon>
        <taxon>Alphaproteobacteria</taxon>
        <taxon>Rhodobacterales</taxon>
        <taxon>Roseobacteraceae</taxon>
        <taxon>Alloyangia</taxon>
    </lineage>
</organism>
<reference evidence="4 5" key="1">
    <citation type="submission" date="2017-06" db="EMBL/GenBank/DDBJ databases">
        <title>Yangia sp. YSBP01 complete genome sequence.</title>
        <authorList>
            <person name="Woo J.-H."/>
            <person name="Kim H.-S."/>
        </authorList>
    </citation>
    <scope>NUCLEOTIDE SEQUENCE [LARGE SCALE GENOMIC DNA]</scope>
    <source>
        <strain evidence="4 5">YSBP01</strain>
    </source>
</reference>
<evidence type="ECO:0000256" key="2">
    <source>
        <dbReference type="SAM" id="MobiDB-lite"/>
    </source>
</evidence>
<evidence type="ECO:0000313" key="5">
    <source>
        <dbReference type="Proteomes" id="UP000244915"/>
    </source>
</evidence>
<dbReference type="InterPro" id="IPR018541">
    <property type="entry name" value="Ftsk_gamma"/>
</dbReference>
<dbReference type="AlphaFoldDB" id="A0A2U8HHE6"/>
<feature type="coiled-coil region" evidence="1">
    <location>
        <begin position="195"/>
        <end position="222"/>
    </location>
</feature>
<feature type="compositionally biased region" description="Basic and acidic residues" evidence="2">
    <location>
        <begin position="10"/>
        <end position="19"/>
    </location>
</feature>
<dbReference type="Gene3D" id="1.10.10.10">
    <property type="entry name" value="Winged helix-like DNA-binding domain superfamily/Winged helix DNA-binding domain"/>
    <property type="match status" value="1"/>
</dbReference>
<feature type="region of interest" description="Disordered" evidence="2">
    <location>
        <begin position="1"/>
        <end position="34"/>
    </location>
</feature>
<evidence type="ECO:0000256" key="1">
    <source>
        <dbReference type="SAM" id="Coils"/>
    </source>
</evidence>
<dbReference type="Pfam" id="PF10073">
    <property type="entry name" value="GapR_DNA-bd"/>
    <property type="match status" value="1"/>
</dbReference>
<name>A0A2U8HHE6_9RHOB</name>
<protein>
    <recommendedName>
        <fullName evidence="3">FtsK gamma domain-containing protein</fullName>
    </recommendedName>
</protein>
<evidence type="ECO:0000259" key="3">
    <source>
        <dbReference type="SMART" id="SM00843"/>
    </source>
</evidence>
<proteinExistence type="predicted"/>
<dbReference type="InterPro" id="IPR036388">
    <property type="entry name" value="WH-like_DNA-bd_sf"/>
</dbReference>
<dbReference type="EMBL" id="CP022190">
    <property type="protein sequence ID" value="AWI85148.1"/>
    <property type="molecule type" value="Genomic_DNA"/>
</dbReference>
<dbReference type="InterPro" id="IPR046367">
    <property type="entry name" value="GapR-like_DNA-bd"/>
</dbReference>
<dbReference type="SUPFAM" id="SSF46785">
    <property type="entry name" value="Winged helix' DNA-binding domain"/>
    <property type="match status" value="1"/>
</dbReference>
<dbReference type="NCBIfam" id="NF010247">
    <property type="entry name" value="PRK13694.1"/>
    <property type="match status" value="1"/>
</dbReference>
<dbReference type="Proteomes" id="UP000244915">
    <property type="component" value="Chromosome 2"/>
</dbReference>
<sequence length="264" mass="29120">MRPRRFLRHPGRDRGDRTAGHQTGAPAPLNAGHPARIPCRNPNCLAFPQAPAAGATTPARGSKMLMTQTTDFQKDFAKASPEQIVAAAAVVVDELSHQAAKLVIETQKASTSYLQRSLSIGYNRAARLMEHLEALGIVTSADHVGQREVVMTELPEELRAAEMARTGMNKRAPMKETAEDVEVKNNAYGVAAGELKQFIERFERLEIEKKEIADQQKEVMAEAKGRGYDTKVMRKVIALRKRDPDDVAEEEAVLEMYKAALGMD</sequence>
<dbReference type="PANTHER" id="PTHR22683">
    <property type="entry name" value="SPORULATION PROTEIN RELATED"/>
    <property type="match status" value="1"/>
</dbReference>
<accession>A0A2U8HHE6</accession>
<dbReference type="KEGG" id="ypac:CEW88_15465"/>
<dbReference type="InterPro" id="IPR050206">
    <property type="entry name" value="FtsK/SpoIIIE/SftA"/>
</dbReference>
<dbReference type="GO" id="GO:0003677">
    <property type="term" value="F:DNA binding"/>
    <property type="evidence" value="ECO:0007669"/>
    <property type="project" value="InterPro"/>
</dbReference>
<evidence type="ECO:0000313" key="4">
    <source>
        <dbReference type="EMBL" id="AWI85148.1"/>
    </source>
</evidence>
<gene>
    <name evidence="4" type="ORF">CEW88_15465</name>
</gene>
<keyword evidence="1" id="KW-0175">Coiled coil</keyword>
<dbReference type="SMART" id="SM00843">
    <property type="entry name" value="Ftsk_gamma"/>
    <property type="match status" value="1"/>
</dbReference>
<feature type="domain" description="FtsK gamma" evidence="3">
    <location>
        <begin position="89"/>
        <end position="154"/>
    </location>
</feature>